<evidence type="ECO:0000256" key="5">
    <source>
        <dbReference type="ARBA" id="ARBA00022741"/>
    </source>
</evidence>
<evidence type="ECO:0000256" key="7">
    <source>
        <dbReference type="ARBA" id="ARBA00022840"/>
    </source>
</evidence>
<evidence type="ECO:0000259" key="9">
    <source>
        <dbReference type="PROSITE" id="PS50109"/>
    </source>
</evidence>
<dbReference type="Gene3D" id="1.10.287.130">
    <property type="match status" value="1"/>
</dbReference>
<evidence type="ECO:0000256" key="6">
    <source>
        <dbReference type="ARBA" id="ARBA00022777"/>
    </source>
</evidence>
<dbReference type="PANTHER" id="PTHR45569">
    <property type="entry name" value="SENSOR PROTEIN KDPD"/>
    <property type="match status" value="1"/>
</dbReference>
<dbReference type="CDD" id="cd00082">
    <property type="entry name" value="HisKA"/>
    <property type="match status" value="1"/>
</dbReference>
<keyword evidence="3" id="KW-0597">Phosphoprotein</keyword>
<evidence type="ECO:0000256" key="3">
    <source>
        <dbReference type="ARBA" id="ARBA00022553"/>
    </source>
</evidence>
<keyword evidence="6" id="KW-0418">Kinase</keyword>
<comment type="caution">
    <text evidence="10">The sequence shown here is derived from an EMBL/GenBank/DDBJ whole genome shotgun (WGS) entry which is preliminary data.</text>
</comment>
<proteinExistence type="predicted"/>
<feature type="domain" description="Histidine kinase" evidence="9">
    <location>
        <begin position="15"/>
        <end position="236"/>
    </location>
</feature>
<dbReference type="GO" id="GO:0000155">
    <property type="term" value="F:phosphorelay sensor kinase activity"/>
    <property type="evidence" value="ECO:0007669"/>
    <property type="project" value="InterPro"/>
</dbReference>
<dbReference type="GO" id="GO:0005886">
    <property type="term" value="C:plasma membrane"/>
    <property type="evidence" value="ECO:0007669"/>
    <property type="project" value="TreeGrafter"/>
</dbReference>
<keyword evidence="5" id="KW-0547">Nucleotide-binding</keyword>
<dbReference type="EC" id="2.7.13.3" evidence="2"/>
<name>A0A645E7E8_9ZZZZ</name>
<evidence type="ECO:0000256" key="8">
    <source>
        <dbReference type="ARBA" id="ARBA00023012"/>
    </source>
</evidence>
<reference evidence="10" key="1">
    <citation type="submission" date="2019-08" db="EMBL/GenBank/DDBJ databases">
        <authorList>
            <person name="Kucharzyk K."/>
            <person name="Murdoch R.W."/>
            <person name="Higgins S."/>
            <person name="Loffler F."/>
        </authorList>
    </citation>
    <scope>NUCLEOTIDE SEQUENCE</scope>
</reference>
<dbReference type="SUPFAM" id="SSF47384">
    <property type="entry name" value="Homodimeric domain of signal transducing histidine kinase"/>
    <property type="match status" value="1"/>
</dbReference>
<dbReference type="InterPro" id="IPR003594">
    <property type="entry name" value="HATPase_dom"/>
</dbReference>
<dbReference type="InterPro" id="IPR036890">
    <property type="entry name" value="HATPase_C_sf"/>
</dbReference>
<keyword evidence="8" id="KW-0902">Two-component regulatory system</keyword>
<protein>
    <recommendedName>
        <fullName evidence="2">histidine kinase</fullName>
        <ecNumber evidence="2">2.7.13.3</ecNumber>
    </recommendedName>
</protein>
<accession>A0A645E7E8</accession>
<dbReference type="SUPFAM" id="SSF55874">
    <property type="entry name" value="ATPase domain of HSP90 chaperone/DNA topoisomerase II/histidine kinase"/>
    <property type="match status" value="1"/>
</dbReference>
<dbReference type="FunFam" id="3.30.565.10:FF:000042">
    <property type="entry name" value="Two-component sensor histidine kinase KdpD"/>
    <property type="match status" value="1"/>
</dbReference>
<dbReference type="CDD" id="cd00075">
    <property type="entry name" value="HATPase"/>
    <property type="match status" value="1"/>
</dbReference>
<dbReference type="PRINTS" id="PR00344">
    <property type="entry name" value="BCTRLSENSOR"/>
</dbReference>
<dbReference type="InterPro" id="IPR052023">
    <property type="entry name" value="Histidine_kinase_KdpD"/>
</dbReference>
<organism evidence="10">
    <name type="scientific">bioreactor metagenome</name>
    <dbReference type="NCBI Taxonomy" id="1076179"/>
    <lineage>
        <taxon>unclassified sequences</taxon>
        <taxon>metagenomes</taxon>
        <taxon>ecological metagenomes</taxon>
    </lineage>
</organism>
<dbReference type="SMART" id="SM00387">
    <property type="entry name" value="HATPase_c"/>
    <property type="match status" value="1"/>
</dbReference>
<dbReference type="InterPro" id="IPR005467">
    <property type="entry name" value="His_kinase_dom"/>
</dbReference>
<dbReference type="InterPro" id="IPR004358">
    <property type="entry name" value="Sig_transdc_His_kin-like_C"/>
</dbReference>
<dbReference type="Pfam" id="PF02518">
    <property type="entry name" value="HATPase_c"/>
    <property type="match status" value="1"/>
</dbReference>
<dbReference type="InterPro" id="IPR036097">
    <property type="entry name" value="HisK_dim/P_sf"/>
</dbReference>
<keyword evidence="7" id="KW-0067">ATP-binding</keyword>
<dbReference type="PANTHER" id="PTHR45569:SF1">
    <property type="entry name" value="SENSOR PROTEIN KDPD"/>
    <property type="match status" value="1"/>
</dbReference>
<evidence type="ECO:0000313" key="10">
    <source>
        <dbReference type="EMBL" id="MPM96763.1"/>
    </source>
</evidence>
<evidence type="ECO:0000256" key="2">
    <source>
        <dbReference type="ARBA" id="ARBA00012438"/>
    </source>
</evidence>
<dbReference type="PROSITE" id="PS50109">
    <property type="entry name" value="HIS_KIN"/>
    <property type="match status" value="1"/>
</dbReference>
<dbReference type="EMBL" id="VSSQ01043112">
    <property type="protein sequence ID" value="MPM96763.1"/>
    <property type="molecule type" value="Genomic_DNA"/>
</dbReference>
<dbReference type="AlphaFoldDB" id="A0A645E7E8"/>
<dbReference type="GO" id="GO:0005524">
    <property type="term" value="F:ATP binding"/>
    <property type="evidence" value="ECO:0007669"/>
    <property type="project" value="UniProtKB-KW"/>
</dbReference>
<dbReference type="InterPro" id="IPR003661">
    <property type="entry name" value="HisK_dim/P_dom"/>
</dbReference>
<evidence type="ECO:0000256" key="1">
    <source>
        <dbReference type="ARBA" id="ARBA00000085"/>
    </source>
</evidence>
<sequence>MLKNTEKLQSALLNSISHELRTPLSSITGVLTTLVDSENNQRQTLKMDADTRMDLLNSAIGQARNLNLLVENLLNMTRIEAGSVHLNLELVDLQDLIGSVLQQYSTRLHDREVQVDLPSDLPLINCDTILIAQVLANLIDNACKYSPEKSPIVISAMVYEKEVQVKVRDYGSSLPQEEVDRVFDKFFRGAEHKSTTGTGLGLSICKGIIETHGGRILAENNPDKGMTFSFTLPIVTKAKTK</sequence>
<dbReference type="Pfam" id="PF00512">
    <property type="entry name" value="HisKA"/>
    <property type="match status" value="1"/>
</dbReference>
<dbReference type="Gene3D" id="3.30.565.10">
    <property type="entry name" value="Histidine kinase-like ATPase, C-terminal domain"/>
    <property type="match status" value="1"/>
</dbReference>
<gene>
    <name evidence="10" type="primary">kdpD_28</name>
    <name evidence="10" type="ORF">SDC9_143928</name>
</gene>
<keyword evidence="4 10" id="KW-0808">Transferase</keyword>
<evidence type="ECO:0000256" key="4">
    <source>
        <dbReference type="ARBA" id="ARBA00022679"/>
    </source>
</evidence>
<dbReference type="GO" id="GO:0042802">
    <property type="term" value="F:identical protein binding"/>
    <property type="evidence" value="ECO:0007669"/>
    <property type="project" value="UniProtKB-ARBA"/>
</dbReference>
<comment type="catalytic activity">
    <reaction evidence="1">
        <text>ATP + protein L-histidine = ADP + protein N-phospho-L-histidine.</text>
        <dbReference type="EC" id="2.7.13.3"/>
    </reaction>
</comment>
<dbReference type="SMART" id="SM00388">
    <property type="entry name" value="HisKA"/>
    <property type="match status" value="1"/>
</dbReference>